<dbReference type="Pfam" id="PF16850">
    <property type="entry name" value="Inhibitor_I66"/>
    <property type="match status" value="1"/>
</dbReference>
<dbReference type="InterPro" id="IPR031755">
    <property type="entry name" value="Inhibitor_I66"/>
</dbReference>
<sequence>MDSLNTPFTIEVNGSPIAPATADRAPAQTGTEPAVFTLKNGRLQSGDFFLSRATREDRSFLPKPVLWFKADAEGNDKAAKPVTVQQEGEKYLIKFANASLISEEGKVLADLAGGEYMRTLLSCLNLSLRWKESR</sequence>
<dbReference type="OrthoDB" id="3439489at2759"/>
<protein>
    <submittedName>
        <fullName evidence="1">Uncharacterized protein</fullName>
    </submittedName>
</protein>
<dbReference type="Proteomes" id="UP000800035">
    <property type="component" value="Unassembled WGS sequence"/>
</dbReference>
<organism evidence="1 2">
    <name type="scientific">Byssothecium circinans</name>
    <dbReference type="NCBI Taxonomy" id="147558"/>
    <lineage>
        <taxon>Eukaryota</taxon>
        <taxon>Fungi</taxon>
        <taxon>Dikarya</taxon>
        <taxon>Ascomycota</taxon>
        <taxon>Pezizomycotina</taxon>
        <taxon>Dothideomycetes</taxon>
        <taxon>Pleosporomycetidae</taxon>
        <taxon>Pleosporales</taxon>
        <taxon>Massarineae</taxon>
        <taxon>Massarinaceae</taxon>
        <taxon>Byssothecium</taxon>
    </lineage>
</organism>
<dbReference type="EMBL" id="ML976988">
    <property type="protein sequence ID" value="KAF1957861.1"/>
    <property type="molecule type" value="Genomic_DNA"/>
</dbReference>
<keyword evidence="2" id="KW-1185">Reference proteome</keyword>
<evidence type="ECO:0000313" key="1">
    <source>
        <dbReference type="EMBL" id="KAF1957861.1"/>
    </source>
</evidence>
<dbReference type="GO" id="GO:0004867">
    <property type="term" value="F:serine-type endopeptidase inhibitor activity"/>
    <property type="evidence" value="ECO:0007669"/>
    <property type="project" value="InterPro"/>
</dbReference>
<dbReference type="AlphaFoldDB" id="A0A6A5TYZ8"/>
<reference evidence="1" key="1">
    <citation type="journal article" date="2020" name="Stud. Mycol.">
        <title>101 Dothideomycetes genomes: a test case for predicting lifestyles and emergence of pathogens.</title>
        <authorList>
            <person name="Haridas S."/>
            <person name="Albert R."/>
            <person name="Binder M."/>
            <person name="Bloem J."/>
            <person name="Labutti K."/>
            <person name="Salamov A."/>
            <person name="Andreopoulos B."/>
            <person name="Baker S."/>
            <person name="Barry K."/>
            <person name="Bills G."/>
            <person name="Bluhm B."/>
            <person name="Cannon C."/>
            <person name="Castanera R."/>
            <person name="Culley D."/>
            <person name="Daum C."/>
            <person name="Ezra D."/>
            <person name="Gonzalez J."/>
            <person name="Henrissat B."/>
            <person name="Kuo A."/>
            <person name="Liang C."/>
            <person name="Lipzen A."/>
            <person name="Lutzoni F."/>
            <person name="Magnuson J."/>
            <person name="Mondo S."/>
            <person name="Nolan M."/>
            <person name="Ohm R."/>
            <person name="Pangilinan J."/>
            <person name="Park H.-J."/>
            <person name="Ramirez L."/>
            <person name="Alfaro M."/>
            <person name="Sun H."/>
            <person name="Tritt A."/>
            <person name="Yoshinaga Y."/>
            <person name="Zwiers L.-H."/>
            <person name="Turgeon B."/>
            <person name="Goodwin S."/>
            <person name="Spatafora J."/>
            <person name="Crous P."/>
            <person name="Grigoriev I."/>
        </authorList>
    </citation>
    <scope>NUCLEOTIDE SEQUENCE</scope>
    <source>
        <strain evidence="1">CBS 675.92</strain>
    </source>
</reference>
<accession>A0A6A5TYZ8</accession>
<name>A0A6A5TYZ8_9PLEO</name>
<gene>
    <name evidence="1" type="ORF">CC80DRAFT_469885</name>
</gene>
<proteinExistence type="predicted"/>
<evidence type="ECO:0000313" key="2">
    <source>
        <dbReference type="Proteomes" id="UP000800035"/>
    </source>
</evidence>
<dbReference type="Gene3D" id="2.80.10.50">
    <property type="match status" value="1"/>
</dbReference>